<organism evidence="6 7">
    <name type="scientific">Geobacillus genomosp. 3</name>
    <dbReference type="NCBI Taxonomy" id="1921421"/>
    <lineage>
        <taxon>Bacteria</taxon>
        <taxon>Bacillati</taxon>
        <taxon>Bacillota</taxon>
        <taxon>Bacilli</taxon>
        <taxon>Bacillales</taxon>
        <taxon>Anoxybacillaceae</taxon>
        <taxon>Geobacillus</taxon>
    </lineage>
</organism>
<dbReference type="PANTHER" id="PTHR30514:SF1">
    <property type="entry name" value="HTH-TYPE TRANSCRIPTIONAL REGULATOR HEXR-RELATED"/>
    <property type="match status" value="1"/>
</dbReference>
<evidence type="ECO:0000259" key="5">
    <source>
        <dbReference type="PROSITE" id="PS51464"/>
    </source>
</evidence>
<evidence type="ECO:0000256" key="2">
    <source>
        <dbReference type="ARBA" id="ARBA00023125"/>
    </source>
</evidence>
<dbReference type="InterPro" id="IPR009057">
    <property type="entry name" value="Homeodomain-like_sf"/>
</dbReference>
<dbReference type="InterPro" id="IPR047640">
    <property type="entry name" value="RpiR-like"/>
</dbReference>
<protein>
    <submittedName>
        <fullName evidence="6">RpiR family transcriptional regulator</fullName>
    </submittedName>
</protein>
<evidence type="ECO:0000259" key="4">
    <source>
        <dbReference type="PROSITE" id="PS51071"/>
    </source>
</evidence>
<dbReference type="Gene3D" id="3.40.50.10490">
    <property type="entry name" value="Glucose-6-phosphate isomerase like protein, domain 1"/>
    <property type="match status" value="1"/>
</dbReference>
<dbReference type="InterPro" id="IPR036388">
    <property type="entry name" value="WH-like_DNA-bd_sf"/>
</dbReference>
<dbReference type="OrthoDB" id="370421at2"/>
<dbReference type="GO" id="GO:0003677">
    <property type="term" value="F:DNA binding"/>
    <property type="evidence" value="ECO:0007669"/>
    <property type="project" value="UniProtKB-KW"/>
</dbReference>
<evidence type="ECO:0000256" key="3">
    <source>
        <dbReference type="ARBA" id="ARBA00023163"/>
    </source>
</evidence>
<dbReference type="HOGENOM" id="CLU_055769_0_0_9"/>
<name>S5ZPB3_GEOG3</name>
<keyword evidence="7" id="KW-1185">Reference proteome</keyword>
<dbReference type="RefSeq" id="WP_020960102.1">
    <property type="nucleotide sequence ID" value="NC_022080.4"/>
</dbReference>
<dbReference type="InterPro" id="IPR046348">
    <property type="entry name" value="SIS_dom_sf"/>
</dbReference>
<dbReference type="Gene3D" id="1.10.10.10">
    <property type="entry name" value="Winged helix-like DNA-binding domain superfamily/Winged helix DNA-binding domain"/>
    <property type="match status" value="1"/>
</dbReference>
<evidence type="ECO:0000256" key="1">
    <source>
        <dbReference type="ARBA" id="ARBA00023015"/>
    </source>
</evidence>
<dbReference type="Pfam" id="PF01418">
    <property type="entry name" value="HTH_6"/>
    <property type="match status" value="1"/>
</dbReference>
<dbReference type="CDD" id="cd05013">
    <property type="entry name" value="SIS_RpiR"/>
    <property type="match status" value="1"/>
</dbReference>
<accession>S5ZPB3</accession>
<dbReference type="InterPro" id="IPR035472">
    <property type="entry name" value="RpiR-like_SIS"/>
</dbReference>
<dbReference type="SUPFAM" id="SSF53697">
    <property type="entry name" value="SIS domain"/>
    <property type="match status" value="1"/>
</dbReference>
<evidence type="ECO:0000313" key="7">
    <source>
        <dbReference type="Proteomes" id="UP000015500"/>
    </source>
</evidence>
<dbReference type="InterPro" id="IPR001347">
    <property type="entry name" value="SIS_dom"/>
</dbReference>
<dbReference type="PATRIC" id="fig|1345697.3.peg.1965"/>
<dbReference type="Proteomes" id="UP000015500">
    <property type="component" value="Chromosome"/>
</dbReference>
<sequence length="285" mass="31569">MSEIGILTKIEQQLGQFSPAEQKVAAYILRHAELVPAMTTKELARAASTSEASVVRFCKTVGIGSFPGLKMALVRELTMADININDFSILDKPNAPYELFMKVTYMNKAAIEATTTTLDKRELEKAAEVMMKAERVVFYGVGGSAAAAVDASYKFTKLGYMAATSPDFHTMLPLVAHLKKGDVFVAISTSGRTKDVLEIARFAKKQEATVIALTKLDPTSPLYKEADIKLALPDVEQDHRIGSMASRMVQLNVIDALYLITFHRVGGRVIERFYQTREEVVRLRR</sequence>
<dbReference type="AlphaFoldDB" id="S5ZPB3"/>
<evidence type="ECO:0000313" key="6">
    <source>
        <dbReference type="EMBL" id="AGT32298.1"/>
    </source>
</evidence>
<feature type="domain" description="HTH rpiR-type" evidence="4">
    <location>
        <begin position="4"/>
        <end position="80"/>
    </location>
</feature>
<dbReference type="PROSITE" id="PS51071">
    <property type="entry name" value="HTH_RPIR"/>
    <property type="match status" value="1"/>
</dbReference>
<dbReference type="SUPFAM" id="SSF46689">
    <property type="entry name" value="Homeodomain-like"/>
    <property type="match status" value="1"/>
</dbReference>
<feature type="domain" description="SIS" evidence="5">
    <location>
        <begin position="126"/>
        <end position="267"/>
    </location>
</feature>
<dbReference type="PROSITE" id="PS51464">
    <property type="entry name" value="SIS"/>
    <property type="match status" value="1"/>
</dbReference>
<dbReference type="KEGG" id="gjf:M493_10185"/>
<dbReference type="InterPro" id="IPR000281">
    <property type="entry name" value="HTH_RpiR"/>
</dbReference>
<dbReference type="PANTHER" id="PTHR30514">
    <property type="entry name" value="GLUCOKINASE"/>
    <property type="match status" value="1"/>
</dbReference>
<reference evidence="6 7" key="1">
    <citation type="journal article" date="2014" name="Genome Announc.">
        <title>Complete Genome Sequence of the Thermophilic Polychlorinated Biphenyl Degrader Geobacillus sp. Strain JF8 (NBRC 109937).</title>
        <authorList>
            <person name="Shintani M."/>
            <person name="Ohtsubo Y."/>
            <person name="Fukuda K."/>
            <person name="Hosoyama A."/>
            <person name="Ohji S."/>
            <person name="Yamazoe A."/>
            <person name="Fujita N."/>
            <person name="Nagata Y."/>
            <person name="Tsuda M."/>
            <person name="Hatta T."/>
            <person name="Kimbara K."/>
        </authorList>
    </citation>
    <scope>NUCLEOTIDE SEQUENCE [LARGE SCALE GENOMIC DNA]</scope>
    <source>
        <strain evidence="6 7">JF8</strain>
    </source>
</reference>
<dbReference type="Pfam" id="PF01380">
    <property type="entry name" value="SIS"/>
    <property type="match status" value="1"/>
</dbReference>
<dbReference type="EMBL" id="CP006254">
    <property type="protein sequence ID" value="AGT32298.1"/>
    <property type="molecule type" value="Genomic_DNA"/>
</dbReference>
<dbReference type="GO" id="GO:0097367">
    <property type="term" value="F:carbohydrate derivative binding"/>
    <property type="evidence" value="ECO:0007669"/>
    <property type="project" value="InterPro"/>
</dbReference>
<proteinExistence type="predicted"/>
<keyword evidence="1" id="KW-0805">Transcription regulation</keyword>
<gene>
    <name evidence="6" type="ORF">M493_10185</name>
</gene>
<dbReference type="STRING" id="1921421.M493_10185"/>
<keyword evidence="3" id="KW-0804">Transcription</keyword>
<keyword evidence="2" id="KW-0238">DNA-binding</keyword>
<dbReference type="GO" id="GO:1901135">
    <property type="term" value="P:carbohydrate derivative metabolic process"/>
    <property type="evidence" value="ECO:0007669"/>
    <property type="project" value="InterPro"/>
</dbReference>
<dbReference type="GO" id="GO:0003700">
    <property type="term" value="F:DNA-binding transcription factor activity"/>
    <property type="evidence" value="ECO:0007669"/>
    <property type="project" value="InterPro"/>
</dbReference>